<dbReference type="AlphaFoldDB" id="A0A7K1XX89"/>
<name>A0A7K1XX89_9SPHI</name>
<dbReference type="RefSeq" id="WP_160906605.1">
    <property type="nucleotide sequence ID" value="NZ_WVHS01000002.1"/>
</dbReference>
<evidence type="ECO:0000313" key="2">
    <source>
        <dbReference type="Proteomes" id="UP000451233"/>
    </source>
</evidence>
<sequence>MKQVLTYDPVTTRTLSRIYRYYDHEDPALSSGRLMHGKVSYYSNLEVRQVSHNSSMILNYYAASSGGNISLFSQTGNHVVYQDVTESEDTAYTNGATWHHFQVAADSVAATIRGGGVPHAPYYQDGTPQALEVRTVQYKSGGPGELVKLQETRQHYVNTVMGTPVTAYAARKNWEDPVFTGLHPYDLSMYTLSTNWVYSDSTISVNYDAGTSRPVQTVTLTEYANAAHLQPTKTTTTGSDGLVRYSTFLYPAEKVAAGATIPYQAMIDQNQVTALAEKKDFVNGAFQEKTINTYSNALSANTTPYLLYKIQTQHKNESAEDRIEYSAYDNLGNPVTVSMASGPKISYRWGYNQQYPVAEIKNALSTECYLQDFEAGGGSASNASHTGTSRSSGSAYTVSFTLPNARGYVISYWYMDADERWHYSGELPYTGSSYALSGHSYYDDIRVYPADAQLSTFTYLPQVGTWSSIDSRGVTTYYQYDVFRRLRAIKDTGGNTVKTFTYHYGN</sequence>
<organism evidence="1 2">
    <name type="scientific">Hufsiella ginkgonis</name>
    <dbReference type="NCBI Taxonomy" id="2695274"/>
    <lineage>
        <taxon>Bacteria</taxon>
        <taxon>Pseudomonadati</taxon>
        <taxon>Bacteroidota</taxon>
        <taxon>Sphingobacteriia</taxon>
        <taxon>Sphingobacteriales</taxon>
        <taxon>Sphingobacteriaceae</taxon>
        <taxon>Hufsiella</taxon>
    </lineage>
</organism>
<reference evidence="1 2" key="1">
    <citation type="submission" date="2019-11" db="EMBL/GenBank/DDBJ databases">
        <title>Pedobacter sp. HMF7056 Genome sequencing and assembly.</title>
        <authorList>
            <person name="Kang H."/>
            <person name="Kim H."/>
            <person name="Joh K."/>
        </authorList>
    </citation>
    <scope>NUCLEOTIDE SEQUENCE [LARGE SCALE GENOMIC DNA]</scope>
    <source>
        <strain evidence="1 2">HMF7056</strain>
    </source>
</reference>
<comment type="caution">
    <text evidence="1">The sequence shown here is derived from an EMBL/GenBank/DDBJ whole genome shotgun (WGS) entry which is preliminary data.</text>
</comment>
<gene>
    <name evidence="1" type="ORF">GS398_09940</name>
</gene>
<proteinExistence type="predicted"/>
<accession>A0A7K1XX89</accession>
<evidence type="ECO:0000313" key="1">
    <source>
        <dbReference type="EMBL" id="MXV15625.1"/>
    </source>
</evidence>
<keyword evidence="2" id="KW-1185">Reference proteome</keyword>
<protein>
    <recommendedName>
        <fullName evidence="3">RHS repeat-associated core domain-containing protein</fullName>
    </recommendedName>
</protein>
<dbReference type="EMBL" id="WVHS01000002">
    <property type="protein sequence ID" value="MXV15625.1"/>
    <property type="molecule type" value="Genomic_DNA"/>
</dbReference>
<evidence type="ECO:0008006" key="3">
    <source>
        <dbReference type="Google" id="ProtNLM"/>
    </source>
</evidence>
<dbReference type="Proteomes" id="UP000451233">
    <property type="component" value="Unassembled WGS sequence"/>
</dbReference>